<evidence type="ECO:0000313" key="16">
    <source>
        <dbReference type="Proteomes" id="UP000051887"/>
    </source>
</evidence>
<keyword evidence="3" id="KW-0276">Fatty acid metabolism</keyword>
<dbReference type="GO" id="GO:0004300">
    <property type="term" value="F:enoyl-CoA hydratase activity"/>
    <property type="evidence" value="ECO:0007669"/>
    <property type="project" value="TreeGrafter"/>
</dbReference>
<dbReference type="Gene3D" id="3.40.50.720">
    <property type="entry name" value="NAD(P)-binding Rossmann-like Domain"/>
    <property type="match status" value="1"/>
</dbReference>
<reference evidence="13 15" key="2">
    <citation type="submission" date="2015-09" db="EMBL/GenBank/DDBJ databases">
        <authorList>
            <person name="Rodrigo-Torres L."/>
            <person name="Arahal D.R."/>
        </authorList>
    </citation>
    <scope>NUCLEOTIDE SEQUENCE [LARGE SCALE GENOMIC DNA]</scope>
    <source>
        <strain evidence="13 15">CECT 5118</strain>
    </source>
</reference>
<keyword evidence="5" id="KW-0560">Oxidoreductase</keyword>
<proteinExistence type="inferred from homology"/>
<dbReference type="InterPro" id="IPR050136">
    <property type="entry name" value="FA_oxidation_alpha_subunit"/>
</dbReference>
<dbReference type="Pfam" id="PF02737">
    <property type="entry name" value="3HCDH_N"/>
    <property type="match status" value="1"/>
</dbReference>
<comment type="pathway">
    <text evidence="1">Lipid metabolism; fatty acid beta-oxidation.</text>
</comment>
<reference evidence="14 16" key="1">
    <citation type="submission" date="2015-09" db="EMBL/GenBank/DDBJ databases">
        <authorList>
            <consortium name="Swine Surveillance"/>
        </authorList>
    </citation>
    <scope>NUCLEOTIDE SEQUENCE [LARGE SCALE GENOMIC DNA]</scope>
    <source>
        <strain evidence="14 16">5120</strain>
    </source>
</reference>
<feature type="domain" description="3-hydroxyacyl-CoA dehydrogenase NAD binding" evidence="12">
    <location>
        <begin position="320"/>
        <end position="497"/>
    </location>
</feature>
<evidence type="ECO:0000313" key="15">
    <source>
        <dbReference type="Proteomes" id="UP000051086"/>
    </source>
</evidence>
<evidence type="ECO:0000313" key="13">
    <source>
        <dbReference type="EMBL" id="CUH68508.1"/>
    </source>
</evidence>
<dbReference type="CDD" id="cd06558">
    <property type="entry name" value="crotonase-like"/>
    <property type="match status" value="1"/>
</dbReference>
<dbReference type="AlphaFoldDB" id="A0A0P1GEV6"/>
<evidence type="ECO:0000256" key="4">
    <source>
        <dbReference type="ARBA" id="ARBA00022963"/>
    </source>
</evidence>
<comment type="similarity">
    <text evidence="2">In the central section; belongs to the 3-hydroxyacyl-CoA dehydrogenase family.</text>
</comment>
<dbReference type="PANTHER" id="PTHR43612">
    <property type="entry name" value="TRIFUNCTIONAL ENZYME SUBUNIT ALPHA"/>
    <property type="match status" value="1"/>
</dbReference>
<gene>
    <name evidence="14" type="primary">fadJ_3</name>
    <name evidence="13" type="synonym">fadJ_2</name>
    <name evidence="13" type="ORF">TL5118_02648</name>
    <name evidence="14" type="ORF">TL5120_03984</name>
</gene>
<evidence type="ECO:0000256" key="9">
    <source>
        <dbReference type="ARBA" id="ARBA00023268"/>
    </source>
</evidence>
<dbReference type="OrthoDB" id="9771883at2"/>
<dbReference type="Pfam" id="PF00725">
    <property type="entry name" value="3HCDH"/>
    <property type="match status" value="1"/>
</dbReference>
<dbReference type="InterPro" id="IPR001753">
    <property type="entry name" value="Enoyl-CoA_hydra/iso"/>
</dbReference>
<dbReference type="InterPro" id="IPR036291">
    <property type="entry name" value="NAD(P)-bd_dom_sf"/>
</dbReference>
<evidence type="ECO:0000256" key="7">
    <source>
        <dbReference type="ARBA" id="ARBA00023098"/>
    </source>
</evidence>
<sequence>MKEFSYSKDAAGIVTVTMDMEGPVNSMNAEFGPIFKQMVDRLEAEEGLTGVILTSAKDTFFAGGDLKRLLAITPDQAEMLFAEVEDMKADMRRLEKLPVPVVAAINGAALGGGFELCLVCNHRIAASNPKTKIGLPEVTLGLLPGAGGVVRLVHLLGLEPAMPFVMEGKQLAPEAALKAGLIHEVVAPEDLLTRARDWILSVQGDADAATQPWDQKGHRIPGGGSNSPKMAPRIAGAAAMLFQKTKGLLPAPKKILDIMVEAGGKLDFDTALRYETRRFVSLVISPEAKNMISTFFFGLNQVKGGASRPKDVPRSKVQRLGILGAGMMGQGIAYSAAMAGIEVVLRDMTQDAAERGKAYTEALLTKRVKRGRMTEAEAAAVLARIIPVAETEALRGCDMIIEAVFEKIEVKDQVLAECEALLGEGGVWGSNTSTLPITRLASKAANRANFVGLHFFSPVDKMPLLEIIAGQDTSDETLARAFDFAQQIRKTPIIVGDKTGFYTSRTIGTKIIEAVELVAEGHDPIRVDNLSRLTGMPTGMLSLLDEVQIKLVTDIYRTQVGMGLLDPAEEQNPKARDMLAAMLDDHDRVGRATGKGFYDYADGAKVIWEGLQHWRDPEATISDRDIQDRILFRPVLESLRCLEEGVLRSVADGNIGSIMGIGAPVHTGGYIQYVNTYGLDRFVARCEELAAAYGPRFAPPQILRDHAADGRPFR</sequence>
<feature type="domain" description="3-hydroxyacyl-CoA dehydrogenase C-terminal" evidence="11">
    <location>
        <begin position="500"/>
        <end position="600"/>
    </location>
</feature>
<accession>A0A0P1GEV6</accession>
<name>A0A0P1GEV6_9RHOB</name>
<dbReference type="GO" id="GO:0016509">
    <property type="term" value="F:long-chain (3S)-3-hydroxyacyl-CoA dehydrogenase (NAD+) activity"/>
    <property type="evidence" value="ECO:0007669"/>
    <property type="project" value="TreeGrafter"/>
</dbReference>
<organism evidence="14 16">
    <name type="scientific">Thalassovita autumnalis</name>
    <dbReference type="NCBI Taxonomy" id="2072972"/>
    <lineage>
        <taxon>Bacteria</taxon>
        <taxon>Pseudomonadati</taxon>
        <taxon>Pseudomonadota</taxon>
        <taxon>Alphaproteobacteria</taxon>
        <taxon>Rhodobacterales</taxon>
        <taxon>Roseobacteraceae</taxon>
        <taxon>Thalassovita</taxon>
    </lineage>
</organism>
<evidence type="ECO:0000256" key="8">
    <source>
        <dbReference type="ARBA" id="ARBA00023239"/>
    </source>
</evidence>
<evidence type="ECO:0000256" key="3">
    <source>
        <dbReference type="ARBA" id="ARBA00022832"/>
    </source>
</evidence>
<evidence type="ECO:0000256" key="2">
    <source>
        <dbReference type="ARBA" id="ARBA00007005"/>
    </source>
</evidence>
<evidence type="ECO:0000256" key="6">
    <source>
        <dbReference type="ARBA" id="ARBA00023027"/>
    </source>
</evidence>
<dbReference type="RefSeq" id="WP_058245288.1">
    <property type="nucleotide sequence ID" value="NZ_CYSB01000035.1"/>
</dbReference>
<dbReference type="SUPFAM" id="SSF48179">
    <property type="entry name" value="6-phosphogluconate dehydrogenase C-terminal domain-like"/>
    <property type="match status" value="2"/>
</dbReference>
<dbReference type="InterPro" id="IPR006176">
    <property type="entry name" value="3-OHacyl-CoA_DH_NAD-bd"/>
</dbReference>
<dbReference type="InterPro" id="IPR008927">
    <property type="entry name" value="6-PGluconate_DH-like_C_sf"/>
</dbReference>
<dbReference type="Gene3D" id="3.90.226.10">
    <property type="entry name" value="2-enoyl-CoA Hydratase, Chain A, domain 1"/>
    <property type="match status" value="1"/>
</dbReference>
<dbReference type="UniPathway" id="UPA00659"/>
<evidence type="ECO:0000259" key="12">
    <source>
        <dbReference type="Pfam" id="PF02737"/>
    </source>
</evidence>
<keyword evidence="4" id="KW-0442">Lipid degradation</keyword>
<dbReference type="InterPro" id="IPR029045">
    <property type="entry name" value="ClpP/crotonase-like_dom_sf"/>
</dbReference>
<dbReference type="Proteomes" id="UP000051086">
    <property type="component" value="Unassembled WGS sequence"/>
</dbReference>
<evidence type="ECO:0000259" key="11">
    <source>
        <dbReference type="Pfam" id="PF00725"/>
    </source>
</evidence>
<comment type="catalytic activity">
    <reaction evidence="10">
        <text>a (3S)-3-hydroxyacyl-CoA + NAD(+) = a 3-oxoacyl-CoA + NADH + H(+)</text>
        <dbReference type="Rhea" id="RHEA:22432"/>
        <dbReference type="ChEBI" id="CHEBI:15378"/>
        <dbReference type="ChEBI" id="CHEBI:57318"/>
        <dbReference type="ChEBI" id="CHEBI:57540"/>
        <dbReference type="ChEBI" id="CHEBI:57945"/>
        <dbReference type="ChEBI" id="CHEBI:90726"/>
        <dbReference type="EC" id="1.1.1.35"/>
    </reaction>
</comment>
<dbReference type="EMBL" id="CYSC01000044">
    <property type="protein sequence ID" value="CUH74166.1"/>
    <property type="molecule type" value="Genomic_DNA"/>
</dbReference>
<dbReference type="Pfam" id="PF00378">
    <property type="entry name" value="ECH_1"/>
    <property type="match status" value="1"/>
</dbReference>
<dbReference type="EMBL" id="CYSB01000035">
    <property type="protein sequence ID" value="CUH68508.1"/>
    <property type="molecule type" value="Genomic_DNA"/>
</dbReference>
<dbReference type="SUPFAM" id="SSF52096">
    <property type="entry name" value="ClpP/crotonase"/>
    <property type="match status" value="1"/>
</dbReference>
<dbReference type="Gene3D" id="1.10.1040.50">
    <property type="match status" value="1"/>
</dbReference>
<dbReference type="Proteomes" id="UP000051887">
    <property type="component" value="Unassembled WGS sequence"/>
</dbReference>
<keyword evidence="6" id="KW-0520">NAD</keyword>
<dbReference type="PANTHER" id="PTHR43612:SF3">
    <property type="entry name" value="TRIFUNCTIONAL ENZYME SUBUNIT ALPHA, MITOCHONDRIAL"/>
    <property type="match status" value="1"/>
</dbReference>
<dbReference type="GO" id="GO:0006635">
    <property type="term" value="P:fatty acid beta-oxidation"/>
    <property type="evidence" value="ECO:0007669"/>
    <property type="project" value="UniProtKB-UniPathway"/>
</dbReference>
<evidence type="ECO:0000256" key="5">
    <source>
        <dbReference type="ARBA" id="ARBA00023002"/>
    </source>
</evidence>
<keyword evidence="8" id="KW-0456">Lyase</keyword>
<dbReference type="InterPro" id="IPR006108">
    <property type="entry name" value="3HC_DH_C"/>
</dbReference>
<keyword evidence="9" id="KW-0511">Multifunctional enzyme</keyword>
<keyword evidence="7" id="KW-0443">Lipid metabolism</keyword>
<evidence type="ECO:0000256" key="10">
    <source>
        <dbReference type="ARBA" id="ARBA00049556"/>
    </source>
</evidence>
<evidence type="ECO:0000313" key="14">
    <source>
        <dbReference type="EMBL" id="CUH74166.1"/>
    </source>
</evidence>
<protein>
    <submittedName>
        <fullName evidence="14">Fatty acid oxidation complex subunit alpha</fullName>
    </submittedName>
</protein>
<dbReference type="GO" id="GO:0070403">
    <property type="term" value="F:NAD+ binding"/>
    <property type="evidence" value="ECO:0007669"/>
    <property type="project" value="InterPro"/>
</dbReference>
<keyword evidence="15" id="KW-1185">Reference proteome</keyword>
<evidence type="ECO:0000256" key="1">
    <source>
        <dbReference type="ARBA" id="ARBA00005005"/>
    </source>
</evidence>
<dbReference type="SUPFAM" id="SSF51735">
    <property type="entry name" value="NAD(P)-binding Rossmann-fold domains"/>
    <property type="match status" value="1"/>
</dbReference>
<dbReference type="FunFam" id="3.40.50.720:FF:000009">
    <property type="entry name" value="Fatty oxidation complex, alpha subunit"/>
    <property type="match status" value="1"/>
</dbReference>